<dbReference type="PANTHER" id="PTHR48464">
    <property type="match status" value="1"/>
</dbReference>
<accession>A0AAV6XF49</accession>
<dbReference type="InterPro" id="IPR058353">
    <property type="entry name" value="DUF8040"/>
</dbReference>
<dbReference type="Pfam" id="PF12776">
    <property type="entry name" value="Myb_DNA-bind_3"/>
    <property type="match status" value="1"/>
</dbReference>
<dbReference type="InterPro" id="IPR024752">
    <property type="entry name" value="Myb/SANT-like_dom"/>
</dbReference>
<feature type="domain" description="Myb/SANT-like" evidence="1">
    <location>
        <begin position="214"/>
        <end position="310"/>
    </location>
</feature>
<organism evidence="3 4">
    <name type="scientific">Buddleja alternifolia</name>
    <dbReference type="NCBI Taxonomy" id="168488"/>
    <lineage>
        <taxon>Eukaryota</taxon>
        <taxon>Viridiplantae</taxon>
        <taxon>Streptophyta</taxon>
        <taxon>Embryophyta</taxon>
        <taxon>Tracheophyta</taxon>
        <taxon>Spermatophyta</taxon>
        <taxon>Magnoliopsida</taxon>
        <taxon>eudicotyledons</taxon>
        <taxon>Gunneridae</taxon>
        <taxon>Pentapetalae</taxon>
        <taxon>asterids</taxon>
        <taxon>lamiids</taxon>
        <taxon>Lamiales</taxon>
        <taxon>Scrophulariaceae</taxon>
        <taxon>Buddlejeae</taxon>
        <taxon>Buddleja</taxon>
    </lineage>
</organism>
<gene>
    <name evidence="3" type="ORF">BUALT_Bualt07G0053200</name>
</gene>
<feature type="domain" description="DUF8040" evidence="2">
    <location>
        <begin position="45"/>
        <end position="124"/>
    </location>
</feature>
<proteinExistence type="predicted"/>
<keyword evidence="4" id="KW-1185">Reference proteome</keyword>
<comment type="caution">
    <text evidence="3">The sequence shown here is derived from an EMBL/GenBank/DDBJ whole genome shotgun (WGS) entry which is preliminary data.</text>
</comment>
<evidence type="ECO:0000313" key="3">
    <source>
        <dbReference type="EMBL" id="KAG8379102.1"/>
    </source>
</evidence>
<dbReference type="PANTHER" id="PTHR48464:SF1">
    <property type="entry name" value="MYB_SANT-LIKE DOMAIN-CONTAINING PROTEIN"/>
    <property type="match status" value="1"/>
</dbReference>
<sequence length="463" mass="53564">MDASTEHQELFVILQEIIWEITFVLMTFYREYRSYRSLAYLISISDDSCIKNLRMSRNAFERLCFLLENVGGLSSNKNVQVSEQVDIFLSILAHHKKNCVVKTNFKRSGYTISMLFNNVLSALLKLHTLFLMKPMRIEDDCTNERWNVLRVLKDALTREKSFRVPDEMPNDPLEAEILEVDEEISNDPDIAFIDQVEPSQHCHWSSGKASRRGWNAAEEKALENALKDLVVMGYKADNELKSGYQYLLEQAMKQTFLRTTLGAEPHINSRIHVWRKNYGSLSTMRSRSGFSWNITTNMITVESEFVWTNYIKDRATRENAEGFPDVVQQLLNENNNVVGGNYVPTFDNEQIDEVQSMSFSQANTSGSSKNGKRKRKVVDENDDRFIDLMSLFCDKTDDKLGEIYKRIRFEHDASLSRKAVFEAIEEVASLDMEEMISVSHLFINNTKNMDLFLVFLTMAGKQW</sequence>
<name>A0AAV6XF49_9LAMI</name>
<reference evidence="3" key="1">
    <citation type="submission" date="2019-10" db="EMBL/GenBank/DDBJ databases">
        <authorList>
            <person name="Zhang R."/>
            <person name="Pan Y."/>
            <person name="Wang J."/>
            <person name="Ma R."/>
            <person name="Yu S."/>
        </authorList>
    </citation>
    <scope>NUCLEOTIDE SEQUENCE</scope>
    <source>
        <strain evidence="3">LA-IB0</strain>
        <tissue evidence="3">Leaf</tissue>
    </source>
</reference>
<dbReference type="Proteomes" id="UP000826271">
    <property type="component" value="Unassembled WGS sequence"/>
</dbReference>
<evidence type="ECO:0008006" key="5">
    <source>
        <dbReference type="Google" id="ProtNLM"/>
    </source>
</evidence>
<dbReference type="Pfam" id="PF26138">
    <property type="entry name" value="DUF8040"/>
    <property type="match status" value="1"/>
</dbReference>
<evidence type="ECO:0000259" key="2">
    <source>
        <dbReference type="Pfam" id="PF26138"/>
    </source>
</evidence>
<evidence type="ECO:0000259" key="1">
    <source>
        <dbReference type="Pfam" id="PF12776"/>
    </source>
</evidence>
<evidence type="ECO:0000313" key="4">
    <source>
        <dbReference type="Proteomes" id="UP000826271"/>
    </source>
</evidence>
<dbReference type="AlphaFoldDB" id="A0AAV6XF49"/>
<protein>
    <recommendedName>
        <fullName evidence="5">Myb/SANT-like domain-containing protein</fullName>
    </recommendedName>
</protein>
<dbReference type="EMBL" id="WHWC01000007">
    <property type="protein sequence ID" value="KAG8379102.1"/>
    <property type="molecule type" value="Genomic_DNA"/>
</dbReference>